<keyword evidence="8 12" id="KW-0862">Zinc</keyword>
<sequence>MSSVASFYTKQAANKRRTILLFTVFLIVVIGVGFVFAQVDKNPINLYIAIAIAIAMNIAAYWFSDKLVIGMARAKPADEGKYRELHRIVENLCITAGLPKPRLYIVYEAQLNAFATGRDPEHAALAVTEGLLAHLSRSELEGVIAHELSHIGNRDMLVSTAAVVLVGFISILGDIFIRTLAWGRHGGGSSRREGASGAAALIGFGVALLAPLGAVLIQLAISRQREYLADATGVLLTRYPDGLASALEKISADTTPMRAARTSTAHLWIANPFKGKKGMGGLFQTHPPVAKRISRLRGRPA</sequence>
<feature type="domain" description="Peptidase M48" evidence="13">
    <location>
        <begin position="83"/>
        <end position="299"/>
    </location>
</feature>
<dbReference type="GO" id="GO:0004222">
    <property type="term" value="F:metalloendopeptidase activity"/>
    <property type="evidence" value="ECO:0007669"/>
    <property type="project" value="UniProtKB-UniRule"/>
</dbReference>
<dbReference type="EMBL" id="MFKH01000016">
    <property type="protein sequence ID" value="OGG36759.1"/>
    <property type="molecule type" value="Genomic_DNA"/>
</dbReference>
<keyword evidence="5 12" id="KW-0812">Transmembrane</keyword>
<dbReference type="CDD" id="cd07340">
    <property type="entry name" value="M48B_Htpx_like"/>
    <property type="match status" value="1"/>
</dbReference>
<evidence type="ECO:0000256" key="1">
    <source>
        <dbReference type="ARBA" id="ARBA00004651"/>
    </source>
</evidence>
<dbReference type="Pfam" id="PF01435">
    <property type="entry name" value="Peptidase_M48"/>
    <property type="match status" value="1"/>
</dbReference>
<feature type="transmembrane region" description="Helical" evidence="12">
    <location>
        <begin position="20"/>
        <end position="38"/>
    </location>
</feature>
<feature type="transmembrane region" description="Helical" evidence="12">
    <location>
        <begin position="197"/>
        <end position="221"/>
    </location>
</feature>
<dbReference type="Gene3D" id="3.30.2010.10">
    <property type="entry name" value="Metalloproteases ('zincins'), catalytic domain"/>
    <property type="match status" value="1"/>
</dbReference>
<gene>
    <name evidence="12" type="primary">htpX</name>
    <name evidence="14" type="ORF">A2110_00945</name>
</gene>
<keyword evidence="6 12" id="KW-0479">Metal-binding</keyword>
<dbReference type="InterPro" id="IPR050083">
    <property type="entry name" value="HtpX_protease"/>
</dbReference>
<evidence type="ECO:0000256" key="11">
    <source>
        <dbReference type="ARBA" id="ARBA00023136"/>
    </source>
</evidence>
<feature type="binding site" evidence="12">
    <location>
        <position position="150"/>
    </location>
    <ligand>
        <name>Zn(2+)</name>
        <dbReference type="ChEBI" id="CHEBI:29105"/>
        <note>catalytic</note>
    </ligand>
</feature>
<comment type="subcellular location">
    <subcellularLocation>
        <location evidence="1 12">Cell membrane</location>
        <topology evidence="1 12">Multi-pass membrane protein</topology>
    </subcellularLocation>
</comment>
<dbReference type="GO" id="GO:0008270">
    <property type="term" value="F:zinc ion binding"/>
    <property type="evidence" value="ECO:0007669"/>
    <property type="project" value="UniProtKB-UniRule"/>
</dbReference>
<dbReference type="InterPro" id="IPR001915">
    <property type="entry name" value="Peptidase_M48"/>
</dbReference>
<reference evidence="14 15" key="1">
    <citation type="journal article" date="2016" name="Nat. Commun.">
        <title>Thousands of microbial genomes shed light on interconnected biogeochemical processes in an aquifer system.</title>
        <authorList>
            <person name="Anantharaman K."/>
            <person name="Brown C.T."/>
            <person name="Hug L.A."/>
            <person name="Sharon I."/>
            <person name="Castelle C.J."/>
            <person name="Probst A.J."/>
            <person name="Thomas B.C."/>
            <person name="Singh A."/>
            <person name="Wilkins M.J."/>
            <person name="Karaoz U."/>
            <person name="Brodie E.L."/>
            <person name="Williams K.H."/>
            <person name="Hubbard S.S."/>
            <person name="Banfield J.F."/>
        </authorList>
    </citation>
    <scope>NUCLEOTIDE SEQUENCE [LARGE SCALE GENOMIC DNA]</scope>
</reference>
<accession>A0A1F6BII9</accession>
<evidence type="ECO:0000256" key="6">
    <source>
        <dbReference type="ARBA" id="ARBA00022723"/>
    </source>
</evidence>
<dbReference type="EC" id="3.4.24.-" evidence="12"/>
<feature type="binding site" evidence="12">
    <location>
        <position position="146"/>
    </location>
    <ligand>
        <name>Zn(2+)</name>
        <dbReference type="ChEBI" id="CHEBI:29105"/>
        <note>catalytic</note>
    </ligand>
</feature>
<comment type="similarity">
    <text evidence="2 12">Belongs to the peptidase M48B family.</text>
</comment>
<proteinExistence type="inferred from homology"/>
<evidence type="ECO:0000256" key="3">
    <source>
        <dbReference type="ARBA" id="ARBA00022475"/>
    </source>
</evidence>
<evidence type="ECO:0000259" key="13">
    <source>
        <dbReference type="Pfam" id="PF01435"/>
    </source>
</evidence>
<feature type="binding site" evidence="12">
    <location>
        <position position="226"/>
    </location>
    <ligand>
        <name>Zn(2+)</name>
        <dbReference type="ChEBI" id="CHEBI:29105"/>
        <note>catalytic</note>
    </ligand>
</feature>
<keyword evidence="9 12" id="KW-1133">Transmembrane helix</keyword>
<evidence type="ECO:0000256" key="8">
    <source>
        <dbReference type="ARBA" id="ARBA00022833"/>
    </source>
</evidence>
<dbReference type="AlphaFoldDB" id="A0A1F6BII9"/>
<name>A0A1F6BII9_9BACT</name>
<evidence type="ECO:0000256" key="4">
    <source>
        <dbReference type="ARBA" id="ARBA00022670"/>
    </source>
</evidence>
<evidence type="ECO:0000256" key="5">
    <source>
        <dbReference type="ARBA" id="ARBA00022692"/>
    </source>
</evidence>
<dbReference type="GO" id="GO:0006508">
    <property type="term" value="P:proteolysis"/>
    <property type="evidence" value="ECO:0007669"/>
    <property type="project" value="UniProtKB-KW"/>
</dbReference>
<organism evidence="14 15">
    <name type="scientific">Candidatus Jorgensenbacteria bacterium GWA1_54_12</name>
    <dbReference type="NCBI Taxonomy" id="1798468"/>
    <lineage>
        <taxon>Bacteria</taxon>
        <taxon>Candidatus Joergenseniibacteriota</taxon>
    </lineage>
</organism>
<evidence type="ECO:0000256" key="2">
    <source>
        <dbReference type="ARBA" id="ARBA00009779"/>
    </source>
</evidence>
<keyword evidence="4 12" id="KW-0645">Protease</keyword>
<keyword evidence="11 12" id="KW-0472">Membrane</keyword>
<dbReference type="InterPro" id="IPR022919">
    <property type="entry name" value="Pept_M48_protease_HtpX"/>
</dbReference>
<evidence type="ECO:0000313" key="15">
    <source>
        <dbReference type="Proteomes" id="UP000176273"/>
    </source>
</evidence>
<dbReference type="GO" id="GO:0005886">
    <property type="term" value="C:plasma membrane"/>
    <property type="evidence" value="ECO:0007669"/>
    <property type="project" value="UniProtKB-SubCell"/>
</dbReference>
<keyword evidence="7 12" id="KW-0378">Hydrolase</keyword>
<feature type="transmembrane region" description="Helical" evidence="12">
    <location>
        <begin position="44"/>
        <end position="63"/>
    </location>
</feature>
<evidence type="ECO:0000256" key="9">
    <source>
        <dbReference type="ARBA" id="ARBA00022989"/>
    </source>
</evidence>
<keyword evidence="10 12" id="KW-0482">Metalloprotease</keyword>
<dbReference type="PANTHER" id="PTHR43221">
    <property type="entry name" value="PROTEASE HTPX"/>
    <property type="match status" value="1"/>
</dbReference>
<dbReference type="STRING" id="1798468.A2110_00945"/>
<feature type="active site" evidence="12">
    <location>
        <position position="147"/>
    </location>
</feature>
<dbReference type="PANTHER" id="PTHR43221:SF1">
    <property type="entry name" value="PROTEASE HTPX"/>
    <property type="match status" value="1"/>
</dbReference>
<evidence type="ECO:0000256" key="7">
    <source>
        <dbReference type="ARBA" id="ARBA00022801"/>
    </source>
</evidence>
<keyword evidence="3 12" id="KW-1003">Cell membrane</keyword>
<dbReference type="Proteomes" id="UP000176273">
    <property type="component" value="Unassembled WGS sequence"/>
</dbReference>
<dbReference type="HAMAP" id="MF_00188">
    <property type="entry name" value="Pept_M48_protease_HtpX"/>
    <property type="match status" value="1"/>
</dbReference>
<evidence type="ECO:0000256" key="10">
    <source>
        <dbReference type="ARBA" id="ARBA00023049"/>
    </source>
</evidence>
<evidence type="ECO:0000256" key="12">
    <source>
        <dbReference type="HAMAP-Rule" id="MF_00188"/>
    </source>
</evidence>
<evidence type="ECO:0000313" key="14">
    <source>
        <dbReference type="EMBL" id="OGG36759.1"/>
    </source>
</evidence>
<protein>
    <recommendedName>
        <fullName evidence="12">Protease HtpX homolog</fullName>
        <ecNumber evidence="12">3.4.24.-</ecNumber>
    </recommendedName>
</protein>
<feature type="transmembrane region" description="Helical" evidence="12">
    <location>
        <begin position="156"/>
        <end position="177"/>
    </location>
</feature>
<comment type="cofactor">
    <cofactor evidence="12">
        <name>Zn(2+)</name>
        <dbReference type="ChEBI" id="CHEBI:29105"/>
    </cofactor>
    <text evidence="12">Binds 1 zinc ion per subunit.</text>
</comment>
<comment type="caution">
    <text evidence="14">The sequence shown here is derived from an EMBL/GenBank/DDBJ whole genome shotgun (WGS) entry which is preliminary data.</text>
</comment>